<evidence type="ECO:0000256" key="5">
    <source>
        <dbReference type="ARBA" id="ARBA00023242"/>
    </source>
</evidence>
<dbReference type="GO" id="GO:0006397">
    <property type="term" value="P:mRNA processing"/>
    <property type="evidence" value="ECO:0007669"/>
    <property type="project" value="UniProtKB-KW"/>
</dbReference>
<dbReference type="Pfam" id="PF23726">
    <property type="entry name" value="Beta-prop_RSE1_2nd"/>
    <property type="match status" value="1"/>
</dbReference>
<reference evidence="12 13" key="1">
    <citation type="submission" date="2024-02" db="EMBL/GenBank/DDBJ databases">
        <title>Chromosome-scale genome assembly of the rough periwinkle Littorina saxatilis.</title>
        <authorList>
            <person name="De Jode A."/>
            <person name="Faria R."/>
            <person name="Formenti G."/>
            <person name="Sims Y."/>
            <person name="Smith T.P."/>
            <person name="Tracey A."/>
            <person name="Wood J.M.D."/>
            <person name="Zagrodzka Z.B."/>
            <person name="Johannesson K."/>
            <person name="Butlin R.K."/>
            <person name="Leder E.H."/>
        </authorList>
    </citation>
    <scope>NUCLEOTIDE SEQUENCE [LARGE SCALE GENOMIC DNA]</scope>
    <source>
        <strain evidence="12">Snail1</strain>
        <tissue evidence="12">Muscle</tissue>
    </source>
</reference>
<dbReference type="SUPFAM" id="SSF50978">
    <property type="entry name" value="WD40 repeat-like"/>
    <property type="match status" value="1"/>
</dbReference>
<dbReference type="FunFam" id="2.130.10.10:FF:000031">
    <property type="entry name" value="Splicing factor 3b subunit 3"/>
    <property type="match status" value="1"/>
</dbReference>
<keyword evidence="13" id="KW-1185">Reference proteome</keyword>
<dbReference type="InterPro" id="IPR036322">
    <property type="entry name" value="WD40_repeat_dom_sf"/>
</dbReference>
<evidence type="ECO:0000256" key="3">
    <source>
        <dbReference type="ARBA" id="ARBA00022728"/>
    </source>
</evidence>
<dbReference type="InterPro" id="IPR018846">
    <property type="entry name" value="Beta-prop_RSE1/DDB1/CPSF1_1st"/>
</dbReference>
<feature type="coiled-coil region" evidence="8">
    <location>
        <begin position="809"/>
        <end position="844"/>
    </location>
</feature>
<dbReference type="Proteomes" id="UP001374579">
    <property type="component" value="Unassembled WGS sequence"/>
</dbReference>
<keyword evidence="2" id="KW-0507">mRNA processing</keyword>
<dbReference type="FunFam" id="2.130.10.10:FF:000027">
    <property type="entry name" value="Splicing factor 3B subunit 3"/>
    <property type="match status" value="1"/>
</dbReference>
<dbReference type="GO" id="GO:0008380">
    <property type="term" value="P:RNA splicing"/>
    <property type="evidence" value="ECO:0007669"/>
    <property type="project" value="UniProtKB-KW"/>
</dbReference>
<organism evidence="12 13">
    <name type="scientific">Littorina saxatilis</name>
    <dbReference type="NCBI Taxonomy" id="31220"/>
    <lineage>
        <taxon>Eukaryota</taxon>
        <taxon>Metazoa</taxon>
        <taxon>Spiralia</taxon>
        <taxon>Lophotrochozoa</taxon>
        <taxon>Mollusca</taxon>
        <taxon>Gastropoda</taxon>
        <taxon>Caenogastropoda</taxon>
        <taxon>Littorinimorpha</taxon>
        <taxon>Littorinoidea</taxon>
        <taxon>Littorinidae</taxon>
        <taxon>Littorina</taxon>
    </lineage>
</organism>
<dbReference type="Pfam" id="PF10433">
    <property type="entry name" value="Beta-prop_RSE1_1st"/>
    <property type="match status" value="1"/>
</dbReference>
<keyword evidence="8" id="KW-0175">Coiled coil</keyword>
<evidence type="ECO:0000256" key="6">
    <source>
        <dbReference type="ARBA" id="ARBA00038266"/>
    </source>
</evidence>
<keyword evidence="4" id="KW-0508">mRNA splicing</keyword>
<dbReference type="GO" id="GO:0005681">
    <property type="term" value="C:spliceosomal complex"/>
    <property type="evidence" value="ECO:0007669"/>
    <property type="project" value="UniProtKB-KW"/>
</dbReference>
<dbReference type="PANTHER" id="PTHR10644">
    <property type="entry name" value="DNA REPAIR/RNA PROCESSING CPSF FAMILY"/>
    <property type="match status" value="1"/>
</dbReference>
<evidence type="ECO:0000259" key="9">
    <source>
        <dbReference type="Pfam" id="PF03178"/>
    </source>
</evidence>
<feature type="domain" description="RSE1/DDB1/CPSF1 C-terminal" evidence="9">
    <location>
        <begin position="863"/>
        <end position="1183"/>
    </location>
</feature>
<evidence type="ECO:0000256" key="2">
    <source>
        <dbReference type="ARBA" id="ARBA00022664"/>
    </source>
</evidence>
<keyword evidence="5" id="KW-0539">Nucleus</keyword>
<evidence type="ECO:0000259" key="10">
    <source>
        <dbReference type="Pfam" id="PF10433"/>
    </source>
</evidence>
<comment type="caution">
    <text evidence="12">The sequence shown here is derived from an EMBL/GenBank/DDBJ whole genome shotgun (WGS) entry which is preliminary data.</text>
</comment>
<feature type="domain" description="RSE1/DDB1/CPSF1 first beta-propeller" evidence="10">
    <location>
        <begin position="14"/>
        <end position="401"/>
    </location>
</feature>
<dbReference type="InterPro" id="IPR015943">
    <property type="entry name" value="WD40/YVTN_repeat-like_dom_sf"/>
</dbReference>
<dbReference type="InterPro" id="IPR050358">
    <property type="entry name" value="RSE1/DDB1/CFT1"/>
</dbReference>
<dbReference type="Pfam" id="PF03178">
    <property type="entry name" value="CPSF_A"/>
    <property type="match status" value="1"/>
</dbReference>
<dbReference type="InterPro" id="IPR058543">
    <property type="entry name" value="Beta-prop_RSE1/DDB1/CPSF1_2nd"/>
</dbReference>
<dbReference type="InterPro" id="IPR004871">
    <property type="entry name" value="RSE1/DDB1/CPSF1_C"/>
</dbReference>
<dbReference type="FunFam" id="1.10.150.910:FF:000002">
    <property type="entry name" value="Splicing factor 3B subunit 3"/>
    <property type="match status" value="1"/>
</dbReference>
<protein>
    <recommendedName>
        <fullName evidence="7">Splicing factor 3B subunit 3</fullName>
    </recommendedName>
</protein>
<name>A0AAN9BX19_9CAEN</name>
<dbReference type="EMBL" id="JBAMIC010000001">
    <property type="protein sequence ID" value="KAK7114296.1"/>
    <property type="molecule type" value="Genomic_DNA"/>
</dbReference>
<dbReference type="Gene3D" id="1.10.150.910">
    <property type="match status" value="1"/>
</dbReference>
<evidence type="ECO:0000313" key="13">
    <source>
        <dbReference type="Proteomes" id="UP001374579"/>
    </source>
</evidence>
<dbReference type="Gene3D" id="2.130.10.10">
    <property type="entry name" value="YVTN repeat-like/Quinoprotein amine dehydrogenase"/>
    <property type="match status" value="3"/>
</dbReference>
<gene>
    <name evidence="12" type="ORF">V1264_000378</name>
</gene>
<accession>A0AAN9BX19</accession>
<comment type="similarity">
    <text evidence="6">Belongs to the RSE1 family.</text>
</comment>
<evidence type="ECO:0000259" key="11">
    <source>
        <dbReference type="Pfam" id="PF23726"/>
    </source>
</evidence>
<evidence type="ECO:0000313" key="12">
    <source>
        <dbReference type="EMBL" id="KAK7114296.1"/>
    </source>
</evidence>
<dbReference type="AlphaFoldDB" id="A0AAN9BX19"/>
<comment type="subcellular location">
    <subcellularLocation>
        <location evidence="1">Nucleus</location>
    </subcellularLocation>
</comment>
<evidence type="ECO:0000256" key="1">
    <source>
        <dbReference type="ARBA" id="ARBA00004123"/>
    </source>
</evidence>
<feature type="domain" description="RSE1/DDB1/CPSF1 second beta-propeller" evidence="11">
    <location>
        <begin position="445"/>
        <end position="766"/>
    </location>
</feature>
<evidence type="ECO:0000256" key="7">
    <source>
        <dbReference type="ARBA" id="ARBA00040929"/>
    </source>
</evidence>
<proteinExistence type="inferred from homology"/>
<evidence type="ECO:0000256" key="4">
    <source>
        <dbReference type="ARBA" id="ARBA00023187"/>
    </source>
</evidence>
<dbReference type="GO" id="GO:0003676">
    <property type="term" value="F:nucleic acid binding"/>
    <property type="evidence" value="ECO:0007669"/>
    <property type="project" value="InterPro"/>
</dbReference>
<keyword evidence="3" id="KW-0747">Spliceosome</keyword>
<evidence type="ECO:0000256" key="8">
    <source>
        <dbReference type="SAM" id="Coils"/>
    </source>
</evidence>
<sequence>MYLYNLTLQRSTGIVQAVHGNFSGSKLQEIVVSRGKVIELLRHDPNTGKIYPVLSIEVFGVIRSLMPFRLTGGTKDYVVIGSDSGRIVILEYIPSKNQFEKIHQETYGKSGCRRIVPGQYLAVDPKGRAVMVGAVEKQKLVYILNRDAQARLTISSPLEAHKSNTLVYHMIGIDVGFENPTFACLEIDYEEADMDPTGEAAQKTQQLLTYYELDLGLNHVVRKYSEQLEEHANFLISVPGGNDGPSGVLICSENYITYKNLGDQPDIRCPIPRRRTDLDDPERGMIFVCSATHKTKSMFFFLVQTEQGDIFKVTLETDEDIVTEIRLKYFDTVPVAASMSVLKSGFLFIAAEFGNHNLYQIVHLGEDDDEVTFSSATPIEEGDTFLFVPRALKNLAMVDEMDSLSPILTTQIADLVNEDTPQIYTLCGRGPRSTLRVLRHGLEVSEMAVSELPGNPNAVWTVKRHIDDEYDAYIIVSFVNATLVLSIGETVEEVTDSGFLGTTPTISCSQLGDDALVQIYPDGIRHIRADKRVNEWRTPGKKNITKCAVNQRQVVIALTGGELVYFEMDPTGQLNEYTERKEMSSDVVCMALGRVPVGEQRCRFLAVGLADDTVRIISLDPNDCLSPLSMQALPAPSESLCIVEMGGTEAKEETGETGTVGGLYLNIGLQNGVLLRTVLDTVTGDLSDTRTRYLGSRAVKLFRISMQGSEAVLAMSSRTWLSYTYQSRFHLTPLSYETLEYASGFASEQCPEGIVAISTNTLRILALEKLGAVFNQVSWPLQYTPRRFVIHPESSNLIVIETDHNTYTEETKQQRKQQMAEEMIEAAQEEEQELAAEMAAQFLNEDRPESVFGAPKAGAGMWASVIRVLNPINGNTLQKISLEQNEAAHSIALVKFAGKPDEQYVIVGLSHDLVLAPRSLSGGLLQTYKIVEGGTKLEHMHTTPVEDVPGAIAGFQGRVLIGVGRFLRVYDLGKKKLLRKCENKHIPNFVTTIHTMGQRVVVGDIQDSFHFVRYRRQENQLIVFADDTNPRWITCSTLLDFNTAAGADKFGNITVIRLPQEVTDDVDEDPTGNKALWDRGVLSGASQKVDIIASFHIGELVTSLQKATLIPGGSEALVYTTLSGGIGMLVPFTSHEDHDFFQHLEMYMRSEYHSLCGRDHLAYRSYYFPLKSVIDGDLCEMFNSMDSSKQRSVAEELERTPSEVSKKLEDIRTRYAF</sequence>